<keyword evidence="2" id="KW-1185">Reference proteome</keyword>
<evidence type="ECO:0000313" key="1">
    <source>
        <dbReference type="EMBL" id="GAK59114.1"/>
    </source>
</evidence>
<sequence>MAKSKGKFVTMACMLLELNPEALSEASQKIKQLTGKDWSQVEPEGWYDTSVIESIFQIVEKYYGSIMAWSTIKIMGRRIYPTIAKTVGFPKHLKTPIDWLKWEGQSFLNDHQGRDVVPRNFLKVEPGHIIVEAISPGYNCILIEGVYEGILEMYKIKTYRVKQTRCVKKGDPVCEYDITWKEA</sequence>
<proteinExistence type="predicted"/>
<accession>A0A081C3F9</accession>
<dbReference type="AlphaFoldDB" id="A0A081C3F9"/>
<dbReference type="Proteomes" id="UP000030661">
    <property type="component" value="Unassembled WGS sequence"/>
</dbReference>
<gene>
    <name evidence="1" type="ORF">U27_06090</name>
</gene>
<protein>
    <submittedName>
        <fullName evidence="1">Predicted hydrocarbon binding protein (Contains V4R domain)</fullName>
    </submittedName>
</protein>
<dbReference type="InterPro" id="IPR024096">
    <property type="entry name" value="NO_sig/Golgi_transp_ligand-bd"/>
</dbReference>
<dbReference type="HOGENOM" id="CLU_1472448_0_0_0"/>
<organism evidence="1 2">
    <name type="scientific">Vecturithrix granuli</name>
    <dbReference type="NCBI Taxonomy" id="1499967"/>
    <lineage>
        <taxon>Bacteria</taxon>
        <taxon>Candidatus Moduliflexota</taxon>
        <taxon>Candidatus Vecturitrichia</taxon>
        <taxon>Candidatus Vecturitrichales</taxon>
        <taxon>Candidatus Vecturitrichaceae</taxon>
        <taxon>Candidatus Vecturithrix</taxon>
    </lineage>
</organism>
<dbReference type="Gene3D" id="3.30.1380.20">
    <property type="entry name" value="Trafficking protein particle complex subunit 3"/>
    <property type="match status" value="1"/>
</dbReference>
<reference evidence="1 2" key="1">
    <citation type="journal article" date="2015" name="PeerJ">
        <title>First genomic representation of candidate bacterial phylum KSB3 points to enhanced environmental sensing as a trigger of wastewater bulking.</title>
        <authorList>
            <person name="Sekiguchi Y."/>
            <person name="Ohashi A."/>
            <person name="Parks D.H."/>
            <person name="Yamauchi T."/>
            <person name="Tyson G.W."/>
            <person name="Hugenholtz P."/>
        </authorList>
    </citation>
    <scope>NUCLEOTIDE SEQUENCE [LARGE SCALE GENOMIC DNA]</scope>
</reference>
<evidence type="ECO:0000313" key="2">
    <source>
        <dbReference type="Proteomes" id="UP000030661"/>
    </source>
</evidence>
<dbReference type="EMBL" id="DF820469">
    <property type="protein sequence ID" value="GAK59114.1"/>
    <property type="molecule type" value="Genomic_DNA"/>
</dbReference>
<name>A0A081C3F9_VECG1</name>
<dbReference type="SUPFAM" id="SSF111126">
    <property type="entry name" value="Ligand-binding domain in the NO signalling and Golgi transport"/>
    <property type="match status" value="1"/>
</dbReference>